<keyword evidence="3" id="KW-1185">Reference proteome</keyword>
<sequence length="320" mass="35398">MTWFKVDDTFYGHPKTLKAGNAAVGLWVKAGAYAAQHLTEGVVPGVVAQLYGTAPQARKLVAAGLWHEHGHTCPHPKCKQPAPGDYYMHDFLIYNPTRAKVEDERARAADRQQRARERAAEQRNQERNPFDSSANRPRIDDDPSPENREPSANQIEFPEDIAGQEWSSQRDGMDPSRSPRPDPTRPAVPPTEVQQASYGSTPAVPPNLRPLRDALTAAGVVVEWSLAEAEWFRLEAIVKRTAVPALVDHAREQWRRARSRPRSVRYFLPGWTALPPVPTGAPTAPGADVIPLDAARPGRVQRAADLFRTAALDDPQESAQ</sequence>
<organism evidence="2 3">
    <name type="scientific">Streptomyces caeruleatus</name>
    <dbReference type="NCBI Taxonomy" id="661399"/>
    <lineage>
        <taxon>Bacteria</taxon>
        <taxon>Bacillati</taxon>
        <taxon>Actinomycetota</taxon>
        <taxon>Actinomycetes</taxon>
        <taxon>Kitasatosporales</taxon>
        <taxon>Streptomycetaceae</taxon>
        <taxon>Streptomyces</taxon>
    </lineage>
</organism>
<dbReference type="STRING" id="661399.AQJ67_33570"/>
<comment type="caution">
    <text evidence="2">The sequence shown here is derived from an EMBL/GenBank/DDBJ whole genome shotgun (WGS) entry which is preliminary data.</text>
</comment>
<gene>
    <name evidence="2" type="ORF">AQJ67_33570</name>
</gene>
<accession>A0A101TPM2</accession>
<feature type="region of interest" description="Disordered" evidence="1">
    <location>
        <begin position="101"/>
        <end position="206"/>
    </location>
</feature>
<feature type="compositionally biased region" description="Basic and acidic residues" evidence="1">
    <location>
        <begin position="101"/>
        <end position="129"/>
    </location>
</feature>
<feature type="compositionally biased region" description="Basic and acidic residues" evidence="1">
    <location>
        <begin position="137"/>
        <end position="149"/>
    </location>
</feature>
<proteinExistence type="predicted"/>
<dbReference type="RefSeq" id="WP_062723128.1">
    <property type="nucleotide sequence ID" value="NZ_KQ948936.1"/>
</dbReference>
<reference evidence="2 3" key="1">
    <citation type="submission" date="2015-10" db="EMBL/GenBank/DDBJ databases">
        <title>Draft genome sequence of Streptomyces caeruleatus NRRL B-24802, type strain for the species Streptomyces caeruleatus.</title>
        <authorList>
            <person name="Ruckert C."/>
            <person name="Winkler A."/>
            <person name="Kalinowski J."/>
            <person name="Kampfer P."/>
            <person name="Glaeser S."/>
        </authorList>
    </citation>
    <scope>NUCLEOTIDE SEQUENCE [LARGE SCALE GENOMIC DNA]</scope>
    <source>
        <strain evidence="2 3">NRRL B-24802</strain>
    </source>
</reference>
<protein>
    <submittedName>
        <fullName evidence="2">Mucin-2</fullName>
    </submittedName>
</protein>
<dbReference type="Proteomes" id="UP000053429">
    <property type="component" value="Unassembled WGS sequence"/>
</dbReference>
<name>A0A101TPM2_9ACTN</name>
<evidence type="ECO:0000256" key="1">
    <source>
        <dbReference type="SAM" id="MobiDB-lite"/>
    </source>
</evidence>
<dbReference type="EMBL" id="LMWY01000044">
    <property type="protein sequence ID" value="KUN96173.1"/>
    <property type="molecule type" value="Genomic_DNA"/>
</dbReference>
<dbReference type="OrthoDB" id="3383452at2"/>
<dbReference type="AlphaFoldDB" id="A0A101TPM2"/>
<evidence type="ECO:0000313" key="3">
    <source>
        <dbReference type="Proteomes" id="UP000053429"/>
    </source>
</evidence>
<evidence type="ECO:0000313" key="2">
    <source>
        <dbReference type="EMBL" id="KUN96173.1"/>
    </source>
</evidence>
<feature type="compositionally biased region" description="Basic and acidic residues" evidence="1">
    <location>
        <begin position="171"/>
        <end position="183"/>
    </location>
</feature>